<keyword evidence="3" id="KW-1185">Reference proteome</keyword>
<dbReference type="OrthoDB" id="1938430at2759"/>
<name>A0A8X7VCF3_BRACI</name>
<evidence type="ECO:0000313" key="2">
    <source>
        <dbReference type="EMBL" id="KAG2308668.1"/>
    </source>
</evidence>
<protein>
    <recommendedName>
        <fullName evidence="1">Reverse transcriptase zinc-binding domain-containing protein</fullName>
    </recommendedName>
</protein>
<dbReference type="PANTHER" id="PTHR33116">
    <property type="entry name" value="REVERSE TRANSCRIPTASE ZINC-BINDING DOMAIN-CONTAINING PROTEIN-RELATED-RELATED"/>
    <property type="match status" value="1"/>
</dbReference>
<organism evidence="2 3">
    <name type="scientific">Brassica carinata</name>
    <name type="common">Ethiopian mustard</name>
    <name type="synonym">Abyssinian cabbage</name>
    <dbReference type="NCBI Taxonomy" id="52824"/>
    <lineage>
        <taxon>Eukaryota</taxon>
        <taxon>Viridiplantae</taxon>
        <taxon>Streptophyta</taxon>
        <taxon>Embryophyta</taxon>
        <taxon>Tracheophyta</taxon>
        <taxon>Spermatophyta</taxon>
        <taxon>Magnoliopsida</taxon>
        <taxon>eudicotyledons</taxon>
        <taxon>Gunneridae</taxon>
        <taxon>Pentapetalae</taxon>
        <taxon>rosids</taxon>
        <taxon>malvids</taxon>
        <taxon>Brassicales</taxon>
        <taxon>Brassicaceae</taxon>
        <taxon>Brassiceae</taxon>
        <taxon>Brassica</taxon>
    </lineage>
</organism>
<evidence type="ECO:0000313" key="3">
    <source>
        <dbReference type="Proteomes" id="UP000886595"/>
    </source>
</evidence>
<accession>A0A8X7VCF3</accession>
<dbReference type="Pfam" id="PF13966">
    <property type="entry name" value="zf-RVT"/>
    <property type="match status" value="1"/>
</dbReference>
<dbReference type="Proteomes" id="UP000886595">
    <property type="component" value="Unassembled WGS sequence"/>
</dbReference>
<dbReference type="PANTHER" id="PTHR33116:SF84">
    <property type="entry name" value="RNA-DIRECTED DNA POLYMERASE"/>
    <property type="match status" value="1"/>
</dbReference>
<gene>
    <name evidence="2" type="ORF">Bca52824_028416</name>
</gene>
<proteinExistence type="predicted"/>
<comment type="caution">
    <text evidence="2">The sequence shown here is derived from an EMBL/GenBank/DDBJ whole genome shotgun (WGS) entry which is preliminary data.</text>
</comment>
<reference evidence="2 3" key="1">
    <citation type="submission" date="2020-02" db="EMBL/GenBank/DDBJ databases">
        <authorList>
            <person name="Ma Q."/>
            <person name="Huang Y."/>
            <person name="Song X."/>
            <person name="Pei D."/>
        </authorList>
    </citation>
    <scope>NUCLEOTIDE SEQUENCE [LARGE SCALE GENOMIC DNA]</scope>
    <source>
        <strain evidence="2">Sxm20200214</strain>
        <tissue evidence="2">Leaf</tissue>
    </source>
</reference>
<feature type="domain" description="Reverse transcriptase zinc-binding" evidence="1">
    <location>
        <begin position="2"/>
        <end position="42"/>
    </location>
</feature>
<evidence type="ECO:0000259" key="1">
    <source>
        <dbReference type="Pfam" id="PF13966"/>
    </source>
</evidence>
<dbReference type="InterPro" id="IPR026960">
    <property type="entry name" value="RVT-Znf"/>
</dbReference>
<sequence>MLTRDRLRSWGLVIPEECLLCSHAAETSSHLFFECHFSTSVWRVLLSKLRHNFPTELEEIIPWLISVPVHKKIKIILKLVFQAAAYFIWRERNSRLHSGLNKPPSIIVKEIHLQVRAKLLGLDRENTHAITSQRRNEQSYLSTWFDRFQA</sequence>
<dbReference type="EMBL" id="JAAMPC010000006">
    <property type="protein sequence ID" value="KAG2308668.1"/>
    <property type="molecule type" value="Genomic_DNA"/>
</dbReference>
<dbReference type="AlphaFoldDB" id="A0A8X7VCF3"/>